<dbReference type="EMBL" id="CM051400">
    <property type="protein sequence ID" value="KAJ4715383.1"/>
    <property type="molecule type" value="Genomic_DNA"/>
</dbReference>
<accession>A0ACC1XVK2</accession>
<evidence type="ECO:0000313" key="1">
    <source>
        <dbReference type="EMBL" id="KAJ4715383.1"/>
    </source>
</evidence>
<comment type="caution">
    <text evidence="1">The sequence shown here is derived from an EMBL/GenBank/DDBJ whole genome shotgun (WGS) entry which is preliminary data.</text>
</comment>
<evidence type="ECO:0000313" key="2">
    <source>
        <dbReference type="Proteomes" id="UP001164539"/>
    </source>
</evidence>
<keyword evidence="2" id="KW-1185">Reference proteome</keyword>
<reference evidence="1 2" key="1">
    <citation type="journal article" date="2023" name="Science">
        <title>Complex scaffold remodeling in plant triterpene biosynthesis.</title>
        <authorList>
            <person name="De La Pena R."/>
            <person name="Hodgson H."/>
            <person name="Liu J.C."/>
            <person name="Stephenson M.J."/>
            <person name="Martin A.C."/>
            <person name="Owen C."/>
            <person name="Harkess A."/>
            <person name="Leebens-Mack J."/>
            <person name="Jimenez L.E."/>
            <person name="Osbourn A."/>
            <person name="Sattely E.S."/>
        </authorList>
    </citation>
    <scope>NUCLEOTIDE SEQUENCE [LARGE SCALE GENOMIC DNA]</scope>
    <source>
        <strain evidence="2">cv. JPN11</strain>
        <tissue evidence="1">Leaf</tissue>
    </source>
</reference>
<gene>
    <name evidence="1" type="ORF">OWV82_013747</name>
</gene>
<name>A0ACC1XVK2_MELAZ</name>
<sequence>MVLTMRFAKLGHTVCSDYQLMVFLLRDIDEHFNPNKNHDAVIVLLRRINDAVYDADDFYTQAERVDDRYKMVKEGKEPKASRLIAIEKDIVAKGVGIP</sequence>
<proteinExistence type="predicted"/>
<protein>
    <submittedName>
        <fullName evidence="1">Uncharacterized protein</fullName>
    </submittedName>
</protein>
<dbReference type="Proteomes" id="UP001164539">
    <property type="component" value="Chromosome 7"/>
</dbReference>
<organism evidence="1 2">
    <name type="scientific">Melia azedarach</name>
    <name type="common">Chinaberry tree</name>
    <dbReference type="NCBI Taxonomy" id="155640"/>
    <lineage>
        <taxon>Eukaryota</taxon>
        <taxon>Viridiplantae</taxon>
        <taxon>Streptophyta</taxon>
        <taxon>Embryophyta</taxon>
        <taxon>Tracheophyta</taxon>
        <taxon>Spermatophyta</taxon>
        <taxon>Magnoliopsida</taxon>
        <taxon>eudicotyledons</taxon>
        <taxon>Gunneridae</taxon>
        <taxon>Pentapetalae</taxon>
        <taxon>rosids</taxon>
        <taxon>malvids</taxon>
        <taxon>Sapindales</taxon>
        <taxon>Meliaceae</taxon>
        <taxon>Melia</taxon>
    </lineage>
</organism>